<proteinExistence type="predicted"/>
<keyword evidence="3" id="KW-1185">Reference proteome</keyword>
<evidence type="ECO:0000256" key="1">
    <source>
        <dbReference type="SAM" id="Phobius"/>
    </source>
</evidence>
<feature type="transmembrane region" description="Helical" evidence="1">
    <location>
        <begin position="16"/>
        <end position="40"/>
    </location>
</feature>
<feature type="transmembrane region" description="Helical" evidence="1">
    <location>
        <begin position="52"/>
        <end position="74"/>
    </location>
</feature>
<dbReference type="EMBL" id="CP093310">
    <property type="protein sequence ID" value="UNK05415.1"/>
    <property type="molecule type" value="Genomic_DNA"/>
</dbReference>
<name>A0AAT9PEY3_9GAMM</name>
<keyword evidence="1" id="KW-0472">Membrane</keyword>
<reference evidence="2" key="1">
    <citation type="submission" date="2024-03" db="EMBL/GenBank/DDBJ databases">
        <title>Psychrobacter raelis sp. nov. isolated from a dog with peritonitis.</title>
        <authorList>
            <person name="Schiavone A."/>
            <person name="Manzulli V."/>
            <person name="Camarda A."/>
            <person name="Cafiero M.A."/>
            <person name="Vasco I."/>
            <person name="Marino L."/>
            <person name="Pennuzzi G."/>
            <person name="Serrecchia L."/>
            <person name="Galante D."/>
            <person name="Pugliese N."/>
        </authorList>
    </citation>
    <scope>NUCLEOTIDE SEQUENCE</scope>
    <source>
        <strain evidence="2">PraFG1</strain>
    </source>
</reference>
<keyword evidence="1" id="KW-1133">Transmembrane helix</keyword>
<dbReference type="Proteomes" id="UP000829560">
    <property type="component" value="Chromosome"/>
</dbReference>
<organism evidence="2 3">
    <name type="scientific">Psychrobacter raelei</name>
    <dbReference type="NCBI Taxonomy" id="2565531"/>
    <lineage>
        <taxon>Bacteria</taxon>
        <taxon>Pseudomonadati</taxon>
        <taxon>Pseudomonadota</taxon>
        <taxon>Gammaproteobacteria</taxon>
        <taxon>Moraxellales</taxon>
        <taxon>Moraxellaceae</taxon>
        <taxon>Psychrobacter</taxon>
    </lineage>
</organism>
<dbReference type="RefSeq" id="WP_241878817.1">
    <property type="nucleotide sequence ID" value="NZ_CP093310.2"/>
</dbReference>
<protein>
    <recommendedName>
        <fullName evidence="4">DUF805 domain-containing protein</fullName>
    </recommendedName>
</protein>
<evidence type="ECO:0000313" key="3">
    <source>
        <dbReference type="Proteomes" id="UP000829560"/>
    </source>
</evidence>
<gene>
    <name evidence="2" type="ORF">MN210_00110</name>
</gene>
<evidence type="ECO:0008006" key="4">
    <source>
        <dbReference type="Google" id="ProtNLM"/>
    </source>
</evidence>
<dbReference type="KEGG" id="prae:MN210_00110"/>
<keyword evidence="1" id="KW-0812">Transmembrane</keyword>
<accession>A0AAT9PEY3</accession>
<evidence type="ECO:0000313" key="2">
    <source>
        <dbReference type="EMBL" id="UNK05415.1"/>
    </source>
</evidence>
<sequence length="110" mass="12969">MNLWDRIRADFSQNKAIFWLKFIISIVMLYCSVQLIFILIADFRRSEFTSTVTLYPFFIVLLTGVMYLIRLYQISFDKQSPQFKPLWTNVIANFALSALLLFTYFVSNSA</sequence>
<feature type="transmembrane region" description="Helical" evidence="1">
    <location>
        <begin position="86"/>
        <end position="106"/>
    </location>
</feature>
<dbReference type="AlphaFoldDB" id="A0AAT9PEY3"/>